<sequence>GLSFSVLPPAKLSGSLENIYKQLASDIPPFSPPKTGSVPFRLPILLSSFLASSGSIPASHAKKGWESFTDAVLNAVLDRANDTGRGIVFFA</sequence>
<dbReference type="GO" id="GO:0005634">
    <property type="term" value="C:nucleus"/>
    <property type="evidence" value="ECO:0007669"/>
    <property type="project" value="TreeGrafter"/>
</dbReference>
<dbReference type="GO" id="GO:0004844">
    <property type="term" value="F:uracil DNA N-glycosylase activity"/>
    <property type="evidence" value="ECO:0007669"/>
    <property type="project" value="InterPro"/>
</dbReference>
<proteinExistence type="predicted"/>
<name>A0AAD4GHK7_BOLED</name>
<dbReference type="AlphaFoldDB" id="A0AAD4GHK7"/>
<reference evidence="1" key="2">
    <citation type="journal article" date="2020" name="Nat. Commun.">
        <title>Large-scale genome sequencing of mycorrhizal fungi provides insights into the early evolution of symbiotic traits.</title>
        <authorList>
            <person name="Miyauchi S."/>
            <person name="Kiss E."/>
            <person name="Kuo A."/>
            <person name="Drula E."/>
            <person name="Kohler A."/>
            <person name="Sanchez-Garcia M."/>
            <person name="Morin E."/>
            <person name="Andreopoulos B."/>
            <person name="Barry K.W."/>
            <person name="Bonito G."/>
            <person name="Buee M."/>
            <person name="Carver A."/>
            <person name="Chen C."/>
            <person name="Cichocki N."/>
            <person name="Clum A."/>
            <person name="Culley D."/>
            <person name="Crous P.W."/>
            <person name="Fauchery L."/>
            <person name="Girlanda M."/>
            <person name="Hayes R.D."/>
            <person name="Keri Z."/>
            <person name="LaButti K."/>
            <person name="Lipzen A."/>
            <person name="Lombard V."/>
            <person name="Magnuson J."/>
            <person name="Maillard F."/>
            <person name="Murat C."/>
            <person name="Nolan M."/>
            <person name="Ohm R.A."/>
            <person name="Pangilinan J."/>
            <person name="Pereira M.F."/>
            <person name="Perotto S."/>
            <person name="Peter M."/>
            <person name="Pfister S."/>
            <person name="Riley R."/>
            <person name="Sitrit Y."/>
            <person name="Stielow J.B."/>
            <person name="Szollosi G."/>
            <person name="Zifcakova L."/>
            <person name="Stursova M."/>
            <person name="Spatafora J.W."/>
            <person name="Tedersoo L."/>
            <person name="Vaario L.M."/>
            <person name="Yamada A."/>
            <person name="Yan M."/>
            <person name="Wang P."/>
            <person name="Xu J."/>
            <person name="Bruns T."/>
            <person name="Baldrian P."/>
            <person name="Vilgalys R."/>
            <person name="Dunand C."/>
            <person name="Henrissat B."/>
            <person name="Grigoriev I.V."/>
            <person name="Hibbett D."/>
            <person name="Nagy L.G."/>
            <person name="Martin F.M."/>
        </authorList>
    </citation>
    <scope>NUCLEOTIDE SEQUENCE</scope>
    <source>
        <strain evidence="1">BED1</strain>
    </source>
</reference>
<feature type="non-terminal residue" evidence="1">
    <location>
        <position position="1"/>
    </location>
</feature>
<dbReference type="SUPFAM" id="SSF52141">
    <property type="entry name" value="Uracil-DNA glycosylase-like"/>
    <property type="match status" value="1"/>
</dbReference>
<dbReference type="Gene3D" id="3.40.470.10">
    <property type="entry name" value="Uracil-DNA glycosylase-like domain"/>
    <property type="match status" value="1"/>
</dbReference>
<dbReference type="EMBL" id="WHUW01000006">
    <property type="protein sequence ID" value="KAF8444690.1"/>
    <property type="molecule type" value="Genomic_DNA"/>
</dbReference>
<protein>
    <submittedName>
        <fullName evidence="1">Uncharacterized protein</fullName>
    </submittedName>
</protein>
<dbReference type="InterPro" id="IPR036895">
    <property type="entry name" value="Uracil-DNA_glycosylase-like_sf"/>
</dbReference>
<evidence type="ECO:0000313" key="2">
    <source>
        <dbReference type="Proteomes" id="UP001194468"/>
    </source>
</evidence>
<comment type="caution">
    <text evidence="1">The sequence shown here is derived from an EMBL/GenBank/DDBJ whole genome shotgun (WGS) entry which is preliminary data.</text>
</comment>
<dbReference type="PANTHER" id="PTHR11264:SF0">
    <property type="entry name" value="URACIL-DNA GLYCOSYLASE"/>
    <property type="match status" value="1"/>
</dbReference>
<dbReference type="InterPro" id="IPR002043">
    <property type="entry name" value="UDG_fam1"/>
</dbReference>
<organism evidence="1 2">
    <name type="scientific">Boletus edulis BED1</name>
    <dbReference type="NCBI Taxonomy" id="1328754"/>
    <lineage>
        <taxon>Eukaryota</taxon>
        <taxon>Fungi</taxon>
        <taxon>Dikarya</taxon>
        <taxon>Basidiomycota</taxon>
        <taxon>Agaricomycotina</taxon>
        <taxon>Agaricomycetes</taxon>
        <taxon>Agaricomycetidae</taxon>
        <taxon>Boletales</taxon>
        <taxon>Boletineae</taxon>
        <taxon>Boletaceae</taxon>
        <taxon>Boletoideae</taxon>
        <taxon>Boletus</taxon>
    </lineage>
</organism>
<accession>A0AAD4GHK7</accession>
<dbReference type="GO" id="GO:0097510">
    <property type="term" value="P:base-excision repair, AP site formation via deaminated base removal"/>
    <property type="evidence" value="ECO:0007669"/>
    <property type="project" value="TreeGrafter"/>
</dbReference>
<keyword evidence="2" id="KW-1185">Reference proteome</keyword>
<dbReference type="Proteomes" id="UP001194468">
    <property type="component" value="Unassembled WGS sequence"/>
</dbReference>
<gene>
    <name evidence="1" type="ORF">L210DRAFT_3394921</name>
</gene>
<dbReference type="GO" id="GO:0005739">
    <property type="term" value="C:mitochondrion"/>
    <property type="evidence" value="ECO:0007669"/>
    <property type="project" value="TreeGrafter"/>
</dbReference>
<reference evidence="1" key="1">
    <citation type="submission" date="2019-10" db="EMBL/GenBank/DDBJ databases">
        <authorList>
            <consortium name="DOE Joint Genome Institute"/>
            <person name="Kuo A."/>
            <person name="Miyauchi S."/>
            <person name="Kiss E."/>
            <person name="Drula E."/>
            <person name="Kohler A."/>
            <person name="Sanchez-Garcia M."/>
            <person name="Andreopoulos B."/>
            <person name="Barry K.W."/>
            <person name="Bonito G."/>
            <person name="Buee M."/>
            <person name="Carver A."/>
            <person name="Chen C."/>
            <person name="Cichocki N."/>
            <person name="Clum A."/>
            <person name="Culley D."/>
            <person name="Crous P.W."/>
            <person name="Fauchery L."/>
            <person name="Girlanda M."/>
            <person name="Hayes R."/>
            <person name="Keri Z."/>
            <person name="LaButti K."/>
            <person name="Lipzen A."/>
            <person name="Lombard V."/>
            <person name="Magnuson J."/>
            <person name="Maillard F."/>
            <person name="Morin E."/>
            <person name="Murat C."/>
            <person name="Nolan M."/>
            <person name="Ohm R."/>
            <person name="Pangilinan J."/>
            <person name="Pereira M."/>
            <person name="Perotto S."/>
            <person name="Peter M."/>
            <person name="Riley R."/>
            <person name="Sitrit Y."/>
            <person name="Stielow B."/>
            <person name="Szollosi G."/>
            <person name="Zifcakova L."/>
            <person name="Stursova M."/>
            <person name="Spatafora J.W."/>
            <person name="Tedersoo L."/>
            <person name="Vaario L.-M."/>
            <person name="Yamada A."/>
            <person name="Yan M."/>
            <person name="Wang P."/>
            <person name="Xu J."/>
            <person name="Bruns T."/>
            <person name="Baldrian P."/>
            <person name="Vilgalys R."/>
            <person name="Henrissat B."/>
            <person name="Grigoriev I.V."/>
            <person name="Hibbett D."/>
            <person name="Nagy L.G."/>
            <person name="Martin F.M."/>
        </authorList>
    </citation>
    <scope>NUCLEOTIDE SEQUENCE</scope>
    <source>
        <strain evidence="1">BED1</strain>
    </source>
</reference>
<evidence type="ECO:0000313" key="1">
    <source>
        <dbReference type="EMBL" id="KAF8444690.1"/>
    </source>
</evidence>
<dbReference type="PANTHER" id="PTHR11264">
    <property type="entry name" value="URACIL-DNA GLYCOSYLASE"/>
    <property type="match status" value="1"/>
</dbReference>